<feature type="repeat" description="ANK" evidence="19">
    <location>
        <begin position="460"/>
        <end position="492"/>
    </location>
</feature>
<gene>
    <name evidence="22" type="ORF">HGM15179_000614</name>
</gene>
<dbReference type="EC" id="2.4.1.198" evidence="4"/>
<dbReference type="InterPro" id="IPR036770">
    <property type="entry name" value="Ankyrin_rpt-contain_sf"/>
</dbReference>
<keyword evidence="9" id="KW-0812">Transmembrane</keyword>
<dbReference type="OrthoDB" id="734129at2759"/>
<evidence type="ECO:0000259" key="21">
    <source>
        <dbReference type="Pfam" id="PF08288"/>
    </source>
</evidence>
<dbReference type="PROSITE" id="PS50297">
    <property type="entry name" value="ANK_REP_REGION"/>
    <property type="match status" value="5"/>
</dbReference>
<dbReference type="FunFam" id="1.25.40.20:FF:000016">
    <property type="entry name" value="Ankyrin repeat and SOCS box containing 5"/>
    <property type="match status" value="1"/>
</dbReference>
<dbReference type="PANTHER" id="PTHR45871:SF1">
    <property type="entry name" value="PHOSPHATIDYLINOSITOL N-ACETYLGLUCOSAMINYLTRANSFERASE SUBUNIT A"/>
    <property type="match status" value="1"/>
</dbReference>
<evidence type="ECO:0000256" key="11">
    <source>
        <dbReference type="ARBA" id="ARBA00022989"/>
    </source>
</evidence>
<keyword evidence="8" id="KW-0808">Transferase</keyword>
<evidence type="ECO:0000256" key="18">
    <source>
        <dbReference type="ARBA" id="ARBA00093192"/>
    </source>
</evidence>
<feature type="repeat" description="ANK" evidence="19">
    <location>
        <begin position="526"/>
        <end position="558"/>
    </location>
</feature>
<dbReference type="InterPro" id="IPR002110">
    <property type="entry name" value="Ankyrin_rpt"/>
</dbReference>
<dbReference type="SUPFAM" id="SSF53756">
    <property type="entry name" value="UDP-Glycosyltransferase/glycogen phosphorylase"/>
    <property type="match status" value="1"/>
</dbReference>
<accession>A0A8K1GX67</accession>
<comment type="pathway">
    <text evidence="2">Glycolipid biosynthesis; glycosylphosphatidylinositol-anchor biosynthesis.</text>
</comment>
<keyword evidence="11" id="KW-1133">Transmembrane helix</keyword>
<dbReference type="GO" id="GO:0017176">
    <property type="term" value="F:phosphatidylinositol N-acetylglucosaminyltransferase activity"/>
    <property type="evidence" value="ECO:0007669"/>
    <property type="project" value="UniProtKB-EC"/>
</dbReference>
<keyword evidence="10" id="KW-0256">Endoplasmic reticulum</keyword>
<feature type="repeat" description="ANK" evidence="19">
    <location>
        <begin position="623"/>
        <end position="655"/>
    </location>
</feature>
<feature type="repeat" description="ANK" evidence="19">
    <location>
        <begin position="591"/>
        <end position="623"/>
    </location>
</feature>
<comment type="function">
    <text evidence="15">Catalytic subunit of the glycosylphosphatidylinositol-N-acetylglucosaminyltransferase (GPI-GnT) complex that catalyzes the transfer of N-acetylglucosamine from UDP-N-acetylglucosamine to phosphatidylinositol and participates in the first step of GPI biosynthesis.</text>
</comment>
<evidence type="ECO:0000256" key="13">
    <source>
        <dbReference type="ARBA" id="ARBA00023136"/>
    </source>
</evidence>
<comment type="catalytic activity">
    <reaction evidence="18">
        <text>a 1,2-diacyl-sn-glycero-3-phospho-(1D-myo-inositol) + UDP-N-acetyl-alpha-D-glucosamine = a 6-(N-acetyl-alpha-D-glucosaminyl)-1-(1,2-diacyl-sn-glycero-3-phospho)-1D-myo-inositol + UDP + H(+)</text>
        <dbReference type="Rhea" id="RHEA:14789"/>
        <dbReference type="ChEBI" id="CHEBI:15378"/>
        <dbReference type="ChEBI" id="CHEBI:57265"/>
        <dbReference type="ChEBI" id="CHEBI:57705"/>
        <dbReference type="ChEBI" id="CHEBI:57880"/>
        <dbReference type="ChEBI" id="CHEBI:58223"/>
        <dbReference type="EC" id="2.4.1.198"/>
    </reaction>
    <physiologicalReaction direction="left-to-right" evidence="18">
        <dbReference type="Rhea" id="RHEA:14790"/>
    </physiologicalReaction>
</comment>
<comment type="subcellular location">
    <subcellularLocation>
        <location evidence="1">Endoplasmic reticulum membrane</location>
        <topology evidence="1">Single-pass membrane protein</topology>
    </subcellularLocation>
</comment>
<evidence type="ECO:0000313" key="23">
    <source>
        <dbReference type="Proteomes" id="UP000796761"/>
    </source>
</evidence>
<dbReference type="Gene3D" id="3.40.50.2000">
    <property type="entry name" value="Glycogen Phosphorylase B"/>
    <property type="match status" value="2"/>
</dbReference>
<dbReference type="Pfam" id="PF08288">
    <property type="entry name" value="PIGA"/>
    <property type="match status" value="1"/>
</dbReference>
<dbReference type="GO" id="GO:0000506">
    <property type="term" value="C:glycosylphosphatidylinositol-N-acetylglucosaminyltransferase (GPI-GnT) complex"/>
    <property type="evidence" value="ECO:0007669"/>
    <property type="project" value="InterPro"/>
</dbReference>
<dbReference type="FunFam" id="3.40.50.2000:FF:000059">
    <property type="entry name" value="Phosphatidylinositol glycan anchor biosynthesis class A"/>
    <property type="match status" value="1"/>
</dbReference>
<protein>
    <recommendedName>
        <fullName evidence="16">Phosphatidylinositol N-acetylglucosaminyltransferase subunit A</fullName>
        <ecNumber evidence="4">2.4.1.198</ecNumber>
    </recommendedName>
    <alternativeName>
        <fullName evidence="14">GlcNAc-PI synthesis protein</fullName>
    </alternativeName>
    <alternativeName>
        <fullName evidence="17">Phosphatidylinositol-glycan biosynthesis class A protein</fullName>
    </alternativeName>
</protein>
<proteinExistence type="inferred from homology"/>
<name>A0A8K1GX67_9PASS</name>
<evidence type="ECO:0000256" key="10">
    <source>
        <dbReference type="ARBA" id="ARBA00022824"/>
    </source>
</evidence>
<comment type="caution">
    <text evidence="22">The sequence shown here is derived from an EMBL/GenBank/DDBJ whole genome shotgun (WGS) entry which is preliminary data.</text>
</comment>
<feature type="domain" description="Glycosyl transferase family 1" evidence="20">
    <location>
        <begin position="195"/>
        <end position="341"/>
    </location>
</feature>
<evidence type="ECO:0000256" key="1">
    <source>
        <dbReference type="ARBA" id="ARBA00004389"/>
    </source>
</evidence>
<dbReference type="InterPro" id="IPR039507">
    <property type="entry name" value="PIG-A/GPI3"/>
</dbReference>
<dbReference type="PANTHER" id="PTHR45871">
    <property type="entry name" value="N-ACETYLGLUCOSAMINYL-PHOSPHATIDYLINOSITOL BIOSYNTHETIC PROTEIN"/>
    <property type="match status" value="1"/>
</dbReference>
<comment type="similarity">
    <text evidence="3">Belongs to the glycosyltransferase group 1 family. Glycosyltransferase 4 subfamily.</text>
</comment>
<dbReference type="FunFam" id="3.40.50.2000:FF:000026">
    <property type="entry name" value="Phosphatidylinositol N-acetylglucosaminyltransferase subunit A"/>
    <property type="match status" value="1"/>
</dbReference>
<evidence type="ECO:0000256" key="16">
    <source>
        <dbReference type="ARBA" id="ARBA00068191"/>
    </source>
</evidence>
<evidence type="ECO:0000256" key="3">
    <source>
        <dbReference type="ARBA" id="ARBA00009481"/>
    </source>
</evidence>
<sequence>MEGGGPAAHSVCMVSDFFYPNMGGVESHVYQLSQCLIERGHKVLVVTHAYGHRRGVRYLTSGLKVYYLPLKVMYNQSTATTLFHSLPLLRYIFVRERVTIVHAHSSFSAMAHDALFHAKSMGLRTVFTDHSLFGFADVSSVLTNKLLTVSLCDTNHIICVSYTSKENTVLRAALDPRIVSVIPNAVDPTDFTPDPSRRDDSTITIVVVSRLVYRKGIDLLSGIIPELCQKYPELHFLVGGEGPKRIVLEEVRERYQLHDRVRLLGGLEHQDVRNVLVQGHIFLNTSLTEAFCMAIVEAASCGLQVVSTRVGGIPEVLPENLIILCEPSVKSLCDGLEKAIAQLRSGTLPSPEAVHNEVKTFYTWRNVAERTEKVYDRVADEVVLPMKERLDRLMTHCGPVTGCIFAFFAVLNFLLLTFLRWMTPDSIIDVAIDATGPKGNRKEAARIAEEIYGIVPGSWADRSPLHDAAFQGRLLSLKTLIAQGFNVNLVTTDRVSALHEACLGGHVACAKVLLENGAQVNAVTIDGITPLFNACCSGSAACVNMLLEFGAKAQLGNHLLSPIHEAVKRGHRECMETLLAHEVDIDQEDPQHGTPLYMACMYQRTECVKKLLELGANVNVGKRSDTPLHAAARKSSVEIVVLLTDYGANPKCRNADLKCALDLATPHSKVEQALLLREDTILSEILYARESDSLNKSEEKFRSLEIKKFHYKLYLDFLALTSKYEVAHLILIDCALCHNNGYDLIVIMEMWWDSSCDWNVRMEGYRIFGKSRQRRQGGVNDQLEFMDLCLGHLARKTEWRRPFQTASHSQALVLMGNFYYPSICQMDKTVGHRQTRKFLECIHNNFLLQVIEGPMRRGAVLNFVLPNKQMLVGNVKLKGSLDCSNHGVVEFLRALGNAEGQTGWSFEQPGLMEDVPAYGRKFGTR</sequence>
<dbReference type="Pfam" id="PF12796">
    <property type="entry name" value="Ank_2"/>
    <property type="match status" value="2"/>
</dbReference>
<keyword evidence="7" id="KW-0328">Glycosyltransferase</keyword>
<evidence type="ECO:0000256" key="9">
    <source>
        <dbReference type="ARBA" id="ARBA00022692"/>
    </source>
</evidence>
<evidence type="ECO:0000256" key="17">
    <source>
        <dbReference type="ARBA" id="ARBA00083199"/>
    </source>
</evidence>
<feature type="domain" description="PIGA GPI anchor biosynthesis" evidence="21">
    <location>
        <begin position="48"/>
        <end position="137"/>
    </location>
</feature>
<dbReference type="UniPathway" id="UPA00196"/>
<organism evidence="22 23">
    <name type="scientific">Zosterops borbonicus</name>
    <dbReference type="NCBI Taxonomy" id="364589"/>
    <lineage>
        <taxon>Eukaryota</taxon>
        <taxon>Metazoa</taxon>
        <taxon>Chordata</taxon>
        <taxon>Craniata</taxon>
        <taxon>Vertebrata</taxon>
        <taxon>Euteleostomi</taxon>
        <taxon>Archelosauria</taxon>
        <taxon>Archosauria</taxon>
        <taxon>Dinosauria</taxon>
        <taxon>Saurischia</taxon>
        <taxon>Theropoda</taxon>
        <taxon>Coelurosauria</taxon>
        <taxon>Aves</taxon>
        <taxon>Neognathae</taxon>
        <taxon>Neoaves</taxon>
        <taxon>Telluraves</taxon>
        <taxon>Australaves</taxon>
        <taxon>Passeriformes</taxon>
        <taxon>Sylvioidea</taxon>
        <taxon>Zosteropidae</taxon>
        <taxon>Zosterops</taxon>
    </lineage>
</organism>
<evidence type="ECO:0000259" key="20">
    <source>
        <dbReference type="Pfam" id="PF00534"/>
    </source>
</evidence>
<dbReference type="Pfam" id="PF00534">
    <property type="entry name" value="Glycos_transf_1"/>
    <property type="match status" value="1"/>
</dbReference>
<keyword evidence="13" id="KW-0472">Membrane</keyword>
<dbReference type="PROSITE" id="PS50088">
    <property type="entry name" value="ANK_REPEAT"/>
    <property type="match status" value="6"/>
</dbReference>
<reference evidence="22" key="1">
    <citation type="submission" date="2019-04" db="EMBL/GenBank/DDBJ databases">
        <title>Genome assembly of Zosterops borbonicus 15179.</title>
        <authorList>
            <person name="Leroy T."/>
            <person name="Anselmetti Y."/>
            <person name="Tilak M.-K."/>
            <person name="Nabholz B."/>
        </authorList>
    </citation>
    <scope>NUCLEOTIDE SEQUENCE</scope>
    <source>
        <strain evidence="22">HGM_15179</strain>
        <tissue evidence="22">Muscle</tissue>
    </source>
</reference>
<keyword evidence="5" id="KW-0337">GPI-anchor biosynthesis</keyword>
<dbReference type="EMBL" id="SWJQ01000013">
    <property type="protein sequence ID" value="TRZ26457.1"/>
    <property type="molecule type" value="Genomic_DNA"/>
</dbReference>
<evidence type="ECO:0000313" key="22">
    <source>
        <dbReference type="EMBL" id="TRZ26457.1"/>
    </source>
</evidence>
<evidence type="ECO:0000256" key="8">
    <source>
        <dbReference type="ARBA" id="ARBA00022679"/>
    </source>
</evidence>
<feature type="repeat" description="ANK" evidence="19">
    <location>
        <begin position="493"/>
        <end position="525"/>
    </location>
</feature>
<keyword evidence="23" id="KW-1185">Reference proteome</keyword>
<evidence type="ECO:0000256" key="2">
    <source>
        <dbReference type="ARBA" id="ARBA00004687"/>
    </source>
</evidence>
<evidence type="ECO:0000256" key="15">
    <source>
        <dbReference type="ARBA" id="ARBA00058926"/>
    </source>
</evidence>
<evidence type="ECO:0000256" key="6">
    <source>
        <dbReference type="ARBA" id="ARBA00022553"/>
    </source>
</evidence>
<dbReference type="InterPro" id="IPR001296">
    <property type="entry name" value="Glyco_trans_1"/>
</dbReference>
<dbReference type="Gene3D" id="1.25.40.20">
    <property type="entry name" value="Ankyrin repeat-containing domain"/>
    <property type="match status" value="1"/>
</dbReference>
<evidence type="ECO:0000256" key="5">
    <source>
        <dbReference type="ARBA" id="ARBA00022502"/>
    </source>
</evidence>
<evidence type="ECO:0000256" key="14">
    <source>
        <dbReference type="ARBA" id="ARBA00032160"/>
    </source>
</evidence>
<dbReference type="Pfam" id="PF00023">
    <property type="entry name" value="Ank"/>
    <property type="match status" value="1"/>
</dbReference>
<evidence type="ECO:0000256" key="7">
    <source>
        <dbReference type="ARBA" id="ARBA00022676"/>
    </source>
</evidence>
<dbReference type="GO" id="GO:0006506">
    <property type="term" value="P:GPI anchor biosynthetic process"/>
    <property type="evidence" value="ECO:0007669"/>
    <property type="project" value="UniProtKB-UniPathway"/>
</dbReference>
<keyword evidence="12" id="KW-0443">Lipid metabolism</keyword>
<dbReference type="Proteomes" id="UP000796761">
    <property type="component" value="Unassembled WGS sequence"/>
</dbReference>
<dbReference type="CDD" id="cd03796">
    <property type="entry name" value="GT4_PIG-A-like"/>
    <property type="match status" value="1"/>
</dbReference>
<keyword evidence="19" id="KW-0040">ANK repeat</keyword>
<dbReference type="AlphaFoldDB" id="A0A8K1GX67"/>
<evidence type="ECO:0000256" key="12">
    <source>
        <dbReference type="ARBA" id="ARBA00023098"/>
    </source>
</evidence>
<evidence type="ECO:0000256" key="4">
    <source>
        <dbReference type="ARBA" id="ARBA00012420"/>
    </source>
</evidence>
<keyword evidence="6" id="KW-0597">Phosphoprotein</keyword>
<dbReference type="SMART" id="SM00248">
    <property type="entry name" value="ANK"/>
    <property type="match status" value="6"/>
</dbReference>
<evidence type="ECO:0000256" key="19">
    <source>
        <dbReference type="PROSITE-ProRule" id="PRU00023"/>
    </source>
</evidence>
<dbReference type="InterPro" id="IPR013234">
    <property type="entry name" value="PIGA_GPI_anchor_biosynthesis"/>
</dbReference>
<dbReference type="SUPFAM" id="SSF48403">
    <property type="entry name" value="Ankyrin repeat"/>
    <property type="match status" value="1"/>
</dbReference>
<feature type="repeat" description="ANK" evidence="19">
    <location>
        <begin position="558"/>
        <end position="590"/>
    </location>
</feature>